<dbReference type="GO" id="GO:0042834">
    <property type="term" value="F:peptidoglycan binding"/>
    <property type="evidence" value="ECO:0007669"/>
    <property type="project" value="InterPro"/>
</dbReference>
<dbReference type="SUPFAM" id="SSF110997">
    <property type="entry name" value="Sporulation related repeat"/>
    <property type="match status" value="1"/>
</dbReference>
<sequence>MSDKTDKGLESSPDNLSADDTFTWSTPYASETSLQGVAIDFDDTEESASENPHDTADDSDISPQPPLDLGTPAHNEPEPEFEKVTASEPEAEVPGKGGSSTLATVLSIAAILLSSAAILLNFSDSGSSTWKQEKVALEMQAELNEQRHLELKQQLERRITALEARQEFLGDSLQMQASRIDSKFGMATAPVTADTPVEKPETSAPVAASEPTGWAVNLMSMDDKEAATQEKTRLNALGVPAEISPFYIDKTLKYRIRISGFSDQAAAETYKEKLDSQYGIKDAWVYKP</sequence>
<accession>A0A2K8KWP4</accession>
<dbReference type="Proteomes" id="UP000231701">
    <property type="component" value="Chromosome"/>
</dbReference>
<reference evidence="4 5" key="1">
    <citation type="submission" date="2016-12" db="EMBL/GenBank/DDBJ databases">
        <title>Isolation and genomic insights into novel planktonic Zetaproteobacteria from stratified waters of the Chesapeake Bay.</title>
        <authorList>
            <person name="McAllister S.M."/>
            <person name="Kato S."/>
            <person name="Chan C.S."/>
            <person name="Chiu B.K."/>
            <person name="Field E.K."/>
        </authorList>
    </citation>
    <scope>NUCLEOTIDE SEQUENCE [LARGE SCALE GENOMIC DNA]</scope>
    <source>
        <strain evidence="4 5">CP-5</strain>
    </source>
</reference>
<feature type="compositionally biased region" description="Basic and acidic residues" evidence="2">
    <location>
        <begin position="75"/>
        <end position="85"/>
    </location>
</feature>
<gene>
    <name evidence="4" type="ORF">Ga0123461_0910</name>
</gene>
<feature type="domain" description="SPOR" evidence="3">
    <location>
        <begin position="208"/>
        <end position="287"/>
    </location>
</feature>
<dbReference type="RefSeq" id="WP_157819224.1">
    <property type="nucleotide sequence ID" value="NZ_CP018799.1"/>
</dbReference>
<keyword evidence="5" id="KW-1185">Reference proteome</keyword>
<evidence type="ECO:0000256" key="2">
    <source>
        <dbReference type="SAM" id="MobiDB-lite"/>
    </source>
</evidence>
<evidence type="ECO:0000256" key="1">
    <source>
        <dbReference type="SAM" id="Coils"/>
    </source>
</evidence>
<dbReference type="Pfam" id="PF05036">
    <property type="entry name" value="SPOR"/>
    <property type="match status" value="1"/>
</dbReference>
<name>A0A2K8KWP4_MARES</name>
<evidence type="ECO:0000259" key="3">
    <source>
        <dbReference type="PROSITE" id="PS51724"/>
    </source>
</evidence>
<dbReference type="EMBL" id="CP018799">
    <property type="protein sequence ID" value="ATX79330.1"/>
    <property type="molecule type" value="Genomic_DNA"/>
</dbReference>
<dbReference type="Gene3D" id="3.30.70.1070">
    <property type="entry name" value="Sporulation related repeat"/>
    <property type="match status" value="1"/>
</dbReference>
<dbReference type="InterPro" id="IPR007730">
    <property type="entry name" value="SPOR-like_dom"/>
</dbReference>
<dbReference type="AlphaFoldDB" id="A0A2K8KWP4"/>
<evidence type="ECO:0000313" key="5">
    <source>
        <dbReference type="Proteomes" id="UP000231701"/>
    </source>
</evidence>
<feature type="region of interest" description="Disordered" evidence="2">
    <location>
        <begin position="1"/>
        <end position="98"/>
    </location>
</feature>
<dbReference type="KEGG" id="maes:Ga0123461_0910"/>
<protein>
    <submittedName>
        <fullName evidence="4">Sporulation related domain-containing protein</fullName>
    </submittedName>
</protein>
<feature type="compositionally biased region" description="Polar residues" evidence="2">
    <location>
        <begin position="12"/>
        <end position="35"/>
    </location>
</feature>
<dbReference type="OrthoDB" id="5565130at2"/>
<keyword evidence="1" id="KW-0175">Coiled coil</keyword>
<evidence type="ECO:0000313" key="4">
    <source>
        <dbReference type="EMBL" id="ATX79330.1"/>
    </source>
</evidence>
<dbReference type="InterPro" id="IPR036680">
    <property type="entry name" value="SPOR-like_sf"/>
</dbReference>
<proteinExistence type="predicted"/>
<organism evidence="4 5">
    <name type="scientific">Mariprofundus aestuarium</name>
    <dbReference type="NCBI Taxonomy" id="1921086"/>
    <lineage>
        <taxon>Bacteria</taxon>
        <taxon>Pseudomonadati</taxon>
        <taxon>Pseudomonadota</taxon>
        <taxon>Candidatius Mariprofundia</taxon>
        <taxon>Mariprofundales</taxon>
        <taxon>Mariprofundaceae</taxon>
        <taxon>Mariprofundus</taxon>
    </lineage>
</organism>
<feature type="coiled-coil region" evidence="1">
    <location>
        <begin position="145"/>
        <end position="172"/>
    </location>
</feature>
<dbReference type="PROSITE" id="PS51724">
    <property type="entry name" value="SPOR"/>
    <property type="match status" value="1"/>
</dbReference>